<name>A0A6J4UAR2_9BACT</name>
<keyword evidence="1" id="KW-0812">Transmembrane</keyword>
<gene>
    <name evidence="2" type="ORF">AVDCRST_MAG33-412</name>
</gene>
<feature type="transmembrane region" description="Helical" evidence="1">
    <location>
        <begin position="21"/>
        <end position="46"/>
    </location>
</feature>
<feature type="transmembrane region" description="Helical" evidence="1">
    <location>
        <begin position="52"/>
        <end position="72"/>
    </location>
</feature>
<reference evidence="2" key="1">
    <citation type="submission" date="2020-02" db="EMBL/GenBank/DDBJ databases">
        <authorList>
            <person name="Meier V. D."/>
        </authorList>
    </citation>
    <scope>NUCLEOTIDE SEQUENCE</scope>
    <source>
        <strain evidence="2">AVDCRST_MAG33</strain>
    </source>
</reference>
<keyword evidence="1" id="KW-0472">Membrane</keyword>
<keyword evidence="1" id="KW-1133">Transmembrane helix</keyword>
<evidence type="ECO:0000313" key="2">
    <source>
        <dbReference type="EMBL" id="CAA9545488.1"/>
    </source>
</evidence>
<accession>A0A6J4UAR2</accession>
<dbReference type="AlphaFoldDB" id="A0A6J4UAR2"/>
<protein>
    <recommendedName>
        <fullName evidence="3">Integral membrane protein</fullName>
    </recommendedName>
</protein>
<dbReference type="EMBL" id="CADCWK010000034">
    <property type="protein sequence ID" value="CAA9545488.1"/>
    <property type="molecule type" value="Genomic_DNA"/>
</dbReference>
<sequence length="138" mass="14155">MTGTITQSPVRAYRPTPSDVLRLDGVVSGILAIALLGLGSPLAALLDLPVGLLRGVGGFLIAFAAVILWLAGRPVIPRGALLAVAGINLVWAIDSVVLLLTGWVEPSAIGVAFVLLQAAAVLSFAWLQILAARRPGSS</sequence>
<feature type="transmembrane region" description="Helical" evidence="1">
    <location>
        <begin position="109"/>
        <end position="132"/>
    </location>
</feature>
<evidence type="ECO:0008006" key="3">
    <source>
        <dbReference type="Google" id="ProtNLM"/>
    </source>
</evidence>
<evidence type="ECO:0000256" key="1">
    <source>
        <dbReference type="SAM" id="Phobius"/>
    </source>
</evidence>
<organism evidence="2">
    <name type="scientific">uncultured Thermomicrobiales bacterium</name>
    <dbReference type="NCBI Taxonomy" id="1645740"/>
    <lineage>
        <taxon>Bacteria</taxon>
        <taxon>Pseudomonadati</taxon>
        <taxon>Thermomicrobiota</taxon>
        <taxon>Thermomicrobia</taxon>
        <taxon>Thermomicrobiales</taxon>
        <taxon>environmental samples</taxon>
    </lineage>
</organism>
<proteinExistence type="predicted"/>
<feature type="transmembrane region" description="Helical" evidence="1">
    <location>
        <begin position="79"/>
        <end position="103"/>
    </location>
</feature>